<dbReference type="PANTHER" id="PTHR30055">
    <property type="entry name" value="HTH-TYPE TRANSCRIPTIONAL REGULATOR RUTR"/>
    <property type="match status" value="1"/>
</dbReference>
<evidence type="ECO:0000256" key="1">
    <source>
        <dbReference type="ARBA" id="ARBA00023125"/>
    </source>
</evidence>
<dbReference type="Proteomes" id="UP000787472">
    <property type="component" value="Unassembled WGS sequence"/>
</dbReference>
<evidence type="ECO:0000313" key="6">
    <source>
        <dbReference type="Proteomes" id="UP000787472"/>
    </source>
</evidence>
<feature type="domain" description="HTH tetR-type" evidence="4">
    <location>
        <begin position="24"/>
        <end position="84"/>
    </location>
</feature>
<dbReference type="Gene3D" id="1.10.357.10">
    <property type="entry name" value="Tetracycline Repressor, domain 2"/>
    <property type="match status" value="1"/>
</dbReference>
<dbReference type="RefSeq" id="WP_167184935.1">
    <property type="nucleotide sequence ID" value="NZ_JAAONZ010000005.1"/>
</dbReference>
<dbReference type="EMBL" id="JAAONZ010000005">
    <property type="protein sequence ID" value="NHO65624.1"/>
    <property type="molecule type" value="Genomic_DNA"/>
</dbReference>
<proteinExistence type="predicted"/>
<evidence type="ECO:0000313" key="5">
    <source>
        <dbReference type="EMBL" id="NHO65624.1"/>
    </source>
</evidence>
<dbReference type="AlphaFoldDB" id="A0A9E5JSA1"/>
<keyword evidence="1 2" id="KW-0238">DNA-binding</keyword>
<evidence type="ECO:0000259" key="4">
    <source>
        <dbReference type="PROSITE" id="PS50977"/>
    </source>
</evidence>
<name>A0A9E5JSA1_9GAMM</name>
<dbReference type="SUPFAM" id="SSF46689">
    <property type="entry name" value="Homeodomain-like"/>
    <property type="match status" value="1"/>
</dbReference>
<reference evidence="5" key="1">
    <citation type="submission" date="2020-03" db="EMBL/GenBank/DDBJ databases">
        <authorList>
            <person name="Guo F."/>
        </authorList>
    </citation>
    <scope>NUCLEOTIDE SEQUENCE</scope>
    <source>
        <strain evidence="5">JCM 30134</strain>
    </source>
</reference>
<feature type="DNA-binding region" description="H-T-H motif" evidence="2">
    <location>
        <begin position="47"/>
        <end position="66"/>
    </location>
</feature>
<keyword evidence="6" id="KW-1185">Reference proteome</keyword>
<feature type="region of interest" description="Disordered" evidence="3">
    <location>
        <begin position="1"/>
        <end position="26"/>
    </location>
</feature>
<dbReference type="GO" id="GO:0003700">
    <property type="term" value="F:DNA-binding transcription factor activity"/>
    <property type="evidence" value="ECO:0007669"/>
    <property type="project" value="TreeGrafter"/>
</dbReference>
<dbReference type="PROSITE" id="PS50977">
    <property type="entry name" value="HTH_TETR_2"/>
    <property type="match status" value="1"/>
</dbReference>
<dbReference type="InterPro" id="IPR009057">
    <property type="entry name" value="Homeodomain-like_sf"/>
</dbReference>
<dbReference type="InterPro" id="IPR036271">
    <property type="entry name" value="Tet_transcr_reg_TetR-rel_C_sf"/>
</dbReference>
<dbReference type="PANTHER" id="PTHR30055:SF226">
    <property type="entry name" value="HTH-TYPE TRANSCRIPTIONAL REGULATOR PKSA"/>
    <property type="match status" value="1"/>
</dbReference>
<evidence type="ECO:0000256" key="2">
    <source>
        <dbReference type="PROSITE-ProRule" id="PRU00335"/>
    </source>
</evidence>
<dbReference type="PRINTS" id="PR00455">
    <property type="entry name" value="HTHTETR"/>
</dbReference>
<sequence length="214" mass="23939">MKLPKSEENPDMTKATPRTRSNPEEKRRLILDEAIRIIGECGYNSFSIRALATRCNLTNAGLLHYFGSKEALLVALLEDRDRRETEEVSHLFDNPQLPVTRNSAEHMKMALREVVLRNSQQPELVKLSVLLSAESLTAGHPAHAYFAAREAATLTRFAAPLTGSFADPQSKAKQILAAIYGLEIQWLRSDCGFDLVAEWNQLLDLLLPDELING</sequence>
<dbReference type="InterPro" id="IPR001647">
    <property type="entry name" value="HTH_TetR"/>
</dbReference>
<dbReference type="Pfam" id="PF00440">
    <property type="entry name" value="TetR_N"/>
    <property type="match status" value="1"/>
</dbReference>
<organism evidence="5 6">
    <name type="scientific">Pseudomaricurvus hydrocarbonicus</name>
    <dbReference type="NCBI Taxonomy" id="1470433"/>
    <lineage>
        <taxon>Bacteria</taxon>
        <taxon>Pseudomonadati</taxon>
        <taxon>Pseudomonadota</taxon>
        <taxon>Gammaproteobacteria</taxon>
        <taxon>Cellvibrionales</taxon>
        <taxon>Cellvibrionaceae</taxon>
        <taxon>Pseudomaricurvus</taxon>
    </lineage>
</organism>
<dbReference type="SUPFAM" id="SSF48498">
    <property type="entry name" value="Tetracyclin repressor-like, C-terminal domain"/>
    <property type="match status" value="1"/>
</dbReference>
<dbReference type="InterPro" id="IPR050109">
    <property type="entry name" value="HTH-type_TetR-like_transc_reg"/>
</dbReference>
<protein>
    <submittedName>
        <fullName evidence="5">TetR/AcrR family transcriptional regulator</fullName>
    </submittedName>
</protein>
<dbReference type="GO" id="GO:0000976">
    <property type="term" value="F:transcription cis-regulatory region binding"/>
    <property type="evidence" value="ECO:0007669"/>
    <property type="project" value="TreeGrafter"/>
</dbReference>
<evidence type="ECO:0000256" key="3">
    <source>
        <dbReference type="SAM" id="MobiDB-lite"/>
    </source>
</evidence>
<comment type="caution">
    <text evidence="5">The sequence shown here is derived from an EMBL/GenBank/DDBJ whole genome shotgun (WGS) entry which is preliminary data.</text>
</comment>
<gene>
    <name evidence="5" type="ORF">G8770_08735</name>
</gene>
<accession>A0A9E5JSA1</accession>